<evidence type="ECO:0000256" key="4">
    <source>
        <dbReference type="ARBA" id="ARBA00022679"/>
    </source>
</evidence>
<keyword evidence="9" id="KW-1133">Transmembrane helix</keyword>
<evidence type="ECO:0000256" key="9">
    <source>
        <dbReference type="SAM" id="Phobius"/>
    </source>
</evidence>
<dbReference type="RefSeq" id="WP_084372612.1">
    <property type="nucleotide sequence ID" value="NZ_FWYF01000002.1"/>
</dbReference>
<dbReference type="GO" id="GO:0005524">
    <property type="term" value="F:ATP binding"/>
    <property type="evidence" value="ECO:0007669"/>
    <property type="project" value="UniProtKB-KW"/>
</dbReference>
<keyword evidence="9" id="KW-0472">Membrane</keyword>
<evidence type="ECO:0000256" key="6">
    <source>
        <dbReference type="ARBA" id="ARBA00022777"/>
    </source>
</evidence>
<name>A0A1W2GCR8_REIFA</name>
<evidence type="ECO:0000256" key="2">
    <source>
        <dbReference type="ARBA" id="ARBA00012438"/>
    </source>
</evidence>
<dbReference type="Proteomes" id="UP000192472">
    <property type="component" value="Unassembled WGS sequence"/>
</dbReference>
<evidence type="ECO:0000256" key="5">
    <source>
        <dbReference type="ARBA" id="ARBA00022741"/>
    </source>
</evidence>
<evidence type="ECO:0000256" key="8">
    <source>
        <dbReference type="ARBA" id="ARBA00023012"/>
    </source>
</evidence>
<dbReference type="EC" id="2.7.13.3" evidence="2"/>
<keyword evidence="3" id="KW-0597">Phosphoprotein</keyword>
<dbReference type="Gene3D" id="3.30.565.10">
    <property type="entry name" value="Histidine kinase-like ATPase, C-terminal domain"/>
    <property type="match status" value="1"/>
</dbReference>
<dbReference type="GO" id="GO:0000160">
    <property type="term" value="P:phosphorelay signal transduction system"/>
    <property type="evidence" value="ECO:0007669"/>
    <property type="project" value="UniProtKB-KW"/>
</dbReference>
<dbReference type="InterPro" id="IPR003594">
    <property type="entry name" value="HATPase_dom"/>
</dbReference>
<dbReference type="InterPro" id="IPR004358">
    <property type="entry name" value="Sig_transdc_His_kin-like_C"/>
</dbReference>
<dbReference type="PANTHER" id="PTHR43065:SF10">
    <property type="entry name" value="PEROXIDE STRESS-ACTIVATED HISTIDINE KINASE MAK3"/>
    <property type="match status" value="1"/>
</dbReference>
<accession>A0A1W2GCR8</accession>
<dbReference type="OrthoDB" id="1931120at2"/>
<protein>
    <recommendedName>
        <fullName evidence="2">histidine kinase</fullName>
        <ecNumber evidence="2">2.7.13.3</ecNumber>
    </recommendedName>
</protein>
<proteinExistence type="predicted"/>
<keyword evidence="9" id="KW-0812">Transmembrane</keyword>
<dbReference type="PRINTS" id="PR00344">
    <property type="entry name" value="BCTRLSENSOR"/>
</dbReference>
<comment type="catalytic activity">
    <reaction evidence="1">
        <text>ATP + protein L-histidine = ADP + protein N-phospho-L-histidine.</text>
        <dbReference type="EC" id="2.7.13.3"/>
    </reaction>
</comment>
<keyword evidence="5" id="KW-0547">Nucleotide-binding</keyword>
<organism evidence="11 12">
    <name type="scientific">Reichenbachiella faecimaris</name>
    <dbReference type="NCBI Taxonomy" id="692418"/>
    <lineage>
        <taxon>Bacteria</taxon>
        <taxon>Pseudomonadati</taxon>
        <taxon>Bacteroidota</taxon>
        <taxon>Cytophagia</taxon>
        <taxon>Cytophagales</taxon>
        <taxon>Reichenbachiellaceae</taxon>
        <taxon>Reichenbachiella</taxon>
    </lineage>
</organism>
<dbReference type="Pfam" id="PF02518">
    <property type="entry name" value="HATPase_c"/>
    <property type="match status" value="1"/>
</dbReference>
<keyword evidence="8" id="KW-0902">Two-component regulatory system</keyword>
<evidence type="ECO:0000313" key="12">
    <source>
        <dbReference type="Proteomes" id="UP000192472"/>
    </source>
</evidence>
<feature type="domain" description="Histidine kinase" evidence="10">
    <location>
        <begin position="201"/>
        <end position="405"/>
    </location>
</feature>
<dbReference type="GO" id="GO:0004673">
    <property type="term" value="F:protein histidine kinase activity"/>
    <property type="evidence" value="ECO:0007669"/>
    <property type="project" value="UniProtKB-EC"/>
</dbReference>
<evidence type="ECO:0000256" key="7">
    <source>
        <dbReference type="ARBA" id="ARBA00022840"/>
    </source>
</evidence>
<gene>
    <name evidence="11" type="ORF">SAMN04488029_1925</name>
</gene>
<dbReference type="InterPro" id="IPR005467">
    <property type="entry name" value="His_kinase_dom"/>
</dbReference>
<keyword evidence="7" id="KW-0067">ATP-binding</keyword>
<evidence type="ECO:0000256" key="3">
    <source>
        <dbReference type="ARBA" id="ARBA00022553"/>
    </source>
</evidence>
<dbReference type="EMBL" id="FWYF01000002">
    <property type="protein sequence ID" value="SMD34272.1"/>
    <property type="molecule type" value="Genomic_DNA"/>
</dbReference>
<evidence type="ECO:0000259" key="10">
    <source>
        <dbReference type="PROSITE" id="PS50109"/>
    </source>
</evidence>
<keyword evidence="12" id="KW-1185">Reference proteome</keyword>
<sequence>MASKLYDSTQLDLYRNRSKFKWVVLAISIVISIVSIYYTNVLVEQIKAREEKLIALYANTLEYFANQENNTDLNFIFDEIILSNKSIPVVMADELGNPLEYKNIPAADRAATRKERNRILLTEIREMEEEHEPLLVTLRRDGSITGYQFIYYKNSLLLTQLKYYPITQLFVIGIFGMIAFLVFNYSKAAEQNKVWVGLAKETAHQLGTPLSSLMAWVEYLKSDEKLKDMDMIVELEKDVERLNMITSRFSNIGSEPILESTNVYNLIEETLNYLKRRISTRVEFTLVCFPNRELEANINKPLFEWVIENLCKNAVDAMGGEGKIHIKVLKANEGHVIIDISDTGKGMTKAGIQKIFQPGYTTKKRGWGLGLTLVKRIIENYHKGKIYVKRSDVNRGTTFRISLKS</sequence>
<dbReference type="AlphaFoldDB" id="A0A1W2GCR8"/>
<dbReference type="STRING" id="692418.SAMN04488029_1925"/>
<evidence type="ECO:0000256" key="1">
    <source>
        <dbReference type="ARBA" id="ARBA00000085"/>
    </source>
</evidence>
<keyword evidence="6 11" id="KW-0418">Kinase</keyword>
<evidence type="ECO:0000313" key="11">
    <source>
        <dbReference type="EMBL" id="SMD34272.1"/>
    </source>
</evidence>
<dbReference type="SMART" id="SM00387">
    <property type="entry name" value="HATPase_c"/>
    <property type="match status" value="1"/>
</dbReference>
<dbReference type="InterPro" id="IPR036890">
    <property type="entry name" value="HATPase_C_sf"/>
</dbReference>
<feature type="transmembrane region" description="Helical" evidence="9">
    <location>
        <begin position="163"/>
        <end position="183"/>
    </location>
</feature>
<dbReference type="PROSITE" id="PS50109">
    <property type="entry name" value="HIS_KIN"/>
    <property type="match status" value="1"/>
</dbReference>
<dbReference type="SUPFAM" id="SSF55874">
    <property type="entry name" value="ATPase domain of HSP90 chaperone/DNA topoisomerase II/histidine kinase"/>
    <property type="match status" value="1"/>
</dbReference>
<keyword evidence="4" id="KW-0808">Transferase</keyword>
<reference evidence="11 12" key="1">
    <citation type="submission" date="2017-04" db="EMBL/GenBank/DDBJ databases">
        <authorList>
            <person name="Afonso C.L."/>
            <person name="Miller P.J."/>
            <person name="Scott M.A."/>
            <person name="Spackman E."/>
            <person name="Goraichik I."/>
            <person name="Dimitrov K.M."/>
            <person name="Suarez D.L."/>
            <person name="Swayne D.E."/>
        </authorList>
    </citation>
    <scope>NUCLEOTIDE SEQUENCE [LARGE SCALE GENOMIC DNA]</scope>
    <source>
        <strain evidence="11 12">DSM 26133</strain>
    </source>
</reference>
<feature type="transmembrane region" description="Helical" evidence="9">
    <location>
        <begin position="20"/>
        <end position="43"/>
    </location>
</feature>
<dbReference type="PANTHER" id="PTHR43065">
    <property type="entry name" value="SENSOR HISTIDINE KINASE"/>
    <property type="match status" value="1"/>
</dbReference>